<protein>
    <submittedName>
        <fullName evidence="2">Uncharacterized protein</fullName>
    </submittedName>
</protein>
<feature type="transmembrane region" description="Helical" evidence="1">
    <location>
        <begin position="79"/>
        <end position="103"/>
    </location>
</feature>
<name>A0A0A3ILZ5_9BACI</name>
<organism evidence="2 3">
    <name type="scientific">Lysinibacillus odysseyi 34hs-1 = NBRC 100172</name>
    <dbReference type="NCBI Taxonomy" id="1220589"/>
    <lineage>
        <taxon>Bacteria</taxon>
        <taxon>Bacillati</taxon>
        <taxon>Bacillota</taxon>
        <taxon>Bacilli</taxon>
        <taxon>Bacillales</taxon>
        <taxon>Bacillaceae</taxon>
        <taxon>Lysinibacillus</taxon>
    </lineage>
</organism>
<dbReference type="EMBL" id="JPVP01000056">
    <property type="protein sequence ID" value="KGR84515.1"/>
    <property type="molecule type" value="Genomic_DNA"/>
</dbReference>
<sequence>MSRKERIERERARLYNFYHFTKYYSYGMLIGIFVLLFGEAKVSGQLSFSWQTGVGILLILPCFYFYLKRTKEFNEGGLYFKLAVVLTALIGVLMSVFVCAFLFGMTEQLVN</sequence>
<evidence type="ECO:0000256" key="1">
    <source>
        <dbReference type="SAM" id="Phobius"/>
    </source>
</evidence>
<keyword evidence="1" id="KW-1133">Transmembrane helix</keyword>
<keyword evidence="3" id="KW-1185">Reference proteome</keyword>
<evidence type="ECO:0000313" key="2">
    <source>
        <dbReference type="EMBL" id="KGR84515.1"/>
    </source>
</evidence>
<dbReference type="AlphaFoldDB" id="A0A0A3ILZ5"/>
<comment type="caution">
    <text evidence="2">The sequence shown here is derived from an EMBL/GenBank/DDBJ whole genome shotgun (WGS) entry which is preliminary data.</text>
</comment>
<dbReference type="RefSeq" id="WP_036155261.1">
    <property type="nucleotide sequence ID" value="NZ_AVCX01000005.1"/>
</dbReference>
<reference evidence="2 3" key="1">
    <citation type="submission" date="2014-02" db="EMBL/GenBank/DDBJ databases">
        <title>Draft genome sequence of Lysinibacillus odysseyi NBRC 100172.</title>
        <authorList>
            <person name="Zhang F."/>
            <person name="Wang G."/>
            <person name="Zhang L."/>
        </authorList>
    </citation>
    <scope>NUCLEOTIDE SEQUENCE [LARGE SCALE GENOMIC DNA]</scope>
    <source>
        <strain evidence="2 3">NBRC 100172</strain>
    </source>
</reference>
<gene>
    <name evidence="2" type="ORF">CD32_13130</name>
</gene>
<dbReference type="Proteomes" id="UP000030437">
    <property type="component" value="Unassembled WGS sequence"/>
</dbReference>
<evidence type="ECO:0000313" key="3">
    <source>
        <dbReference type="Proteomes" id="UP000030437"/>
    </source>
</evidence>
<dbReference type="STRING" id="1220589.CD32_13130"/>
<keyword evidence="1" id="KW-0812">Transmembrane</keyword>
<feature type="transmembrane region" description="Helical" evidence="1">
    <location>
        <begin position="21"/>
        <end position="38"/>
    </location>
</feature>
<feature type="transmembrane region" description="Helical" evidence="1">
    <location>
        <begin position="50"/>
        <end position="67"/>
    </location>
</feature>
<keyword evidence="1" id="KW-0472">Membrane</keyword>
<proteinExistence type="predicted"/>
<accession>A0A0A3ILZ5</accession>